<feature type="region of interest" description="Disordered" evidence="1">
    <location>
        <begin position="158"/>
        <end position="179"/>
    </location>
</feature>
<organism evidence="3 4">
    <name type="scientific">Botryotinia fuckeliana (strain B05.10)</name>
    <name type="common">Noble rot fungus</name>
    <name type="synonym">Botrytis cinerea</name>
    <dbReference type="NCBI Taxonomy" id="332648"/>
    <lineage>
        <taxon>Eukaryota</taxon>
        <taxon>Fungi</taxon>
        <taxon>Dikarya</taxon>
        <taxon>Ascomycota</taxon>
        <taxon>Pezizomycotina</taxon>
        <taxon>Leotiomycetes</taxon>
        <taxon>Helotiales</taxon>
        <taxon>Sclerotiniaceae</taxon>
        <taxon>Botrytis</taxon>
    </lineage>
</organism>
<dbReference type="VEuPathDB" id="FungiDB:Bcin01g04520"/>
<feature type="transmembrane region" description="Helical" evidence="2">
    <location>
        <begin position="361"/>
        <end position="382"/>
    </location>
</feature>
<reference evidence="3 4" key="3">
    <citation type="journal article" date="2017" name="Mol. Plant Pathol.">
        <title>A gapless genome sequence of the fungus Botrytis cinerea.</title>
        <authorList>
            <person name="Van Kan J.A."/>
            <person name="Stassen J.H."/>
            <person name="Mosbach A."/>
            <person name="Van Der Lee T.A."/>
            <person name="Faino L."/>
            <person name="Farmer A.D."/>
            <person name="Papasotiriou D.G."/>
            <person name="Zhou S."/>
            <person name="Seidl M.F."/>
            <person name="Cottam E."/>
            <person name="Edel D."/>
            <person name="Hahn M."/>
            <person name="Schwartz D.C."/>
            <person name="Dietrich R.A."/>
            <person name="Widdison S."/>
            <person name="Scalliet G."/>
        </authorList>
    </citation>
    <scope>NUCLEOTIDE SEQUENCE [LARGE SCALE GENOMIC DNA]</scope>
    <source>
        <strain evidence="3 4">B05.10</strain>
    </source>
</reference>
<evidence type="ECO:0000313" key="3">
    <source>
        <dbReference type="EMBL" id="ATZ45724.1"/>
    </source>
</evidence>
<dbReference type="OrthoDB" id="3558580at2759"/>
<gene>
    <name evidence="3" type="ORF">BCIN_01g04520</name>
</gene>
<feature type="region of interest" description="Disordered" evidence="1">
    <location>
        <begin position="101"/>
        <end position="121"/>
    </location>
</feature>
<protein>
    <submittedName>
        <fullName evidence="3">Uncharacterized protein</fullName>
    </submittedName>
</protein>
<dbReference type="RefSeq" id="XP_024546241.1">
    <property type="nucleotide sequence ID" value="XM_024690472.1"/>
</dbReference>
<keyword evidence="2" id="KW-1133">Transmembrane helix</keyword>
<name>A0A384J5M7_BOTFB</name>
<keyword evidence="4" id="KW-1185">Reference proteome</keyword>
<evidence type="ECO:0000256" key="1">
    <source>
        <dbReference type="SAM" id="MobiDB-lite"/>
    </source>
</evidence>
<feature type="transmembrane region" description="Helical" evidence="2">
    <location>
        <begin position="304"/>
        <end position="327"/>
    </location>
</feature>
<feature type="region of interest" description="Disordered" evidence="1">
    <location>
        <begin position="1"/>
        <end position="80"/>
    </location>
</feature>
<keyword evidence="2" id="KW-0472">Membrane</keyword>
<accession>A0A384J5M7</accession>
<dbReference type="EMBL" id="CP009805">
    <property type="protein sequence ID" value="ATZ45724.1"/>
    <property type="molecule type" value="Genomic_DNA"/>
</dbReference>
<feature type="region of interest" description="Disordered" evidence="1">
    <location>
        <begin position="239"/>
        <end position="265"/>
    </location>
</feature>
<feature type="compositionally biased region" description="Low complexity" evidence="1">
    <location>
        <begin position="239"/>
        <end position="258"/>
    </location>
</feature>
<reference evidence="3 4" key="2">
    <citation type="journal article" date="2012" name="Eukaryot. Cell">
        <title>Genome update of Botrytis cinerea strains B05.10 and T4.</title>
        <authorList>
            <person name="Staats M."/>
            <person name="van Kan J.A."/>
        </authorList>
    </citation>
    <scope>NUCLEOTIDE SEQUENCE [LARGE SCALE GENOMIC DNA]</scope>
    <source>
        <strain evidence="3 4">B05.10</strain>
    </source>
</reference>
<keyword evidence="2" id="KW-0812">Transmembrane</keyword>
<reference evidence="3 4" key="1">
    <citation type="journal article" date="2011" name="PLoS Genet.">
        <title>Genomic analysis of the necrotrophic fungal pathogens Sclerotinia sclerotiorum and Botrytis cinerea.</title>
        <authorList>
            <person name="Amselem J."/>
            <person name="Cuomo C.A."/>
            <person name="van Kan J.A."/>
            <person name="Viaud M."/>
            <person name="Benito E.P."/>
            <person name="Couloux A."/>
            <person name="Coutinho P.M."/>
            <person name="de Vries R.P."/>
            <person name="Dyer P.S."/>
            <person name="Fillinger S."/>
            <person name="Fournier E."/>
            <person name="Gout L."/>
            <person name="Hahn M."/>
            <person name="Kohn L."/>
            <person name="Lapalu N."/>
            <person name="Plummer K.M."/>
            <person name="Pradier J.M."/>
            <person name="Quevillon E."/>
            <person name="Sharon A."/>
            <person name="Simon A."/>
            <person name="ten Have A."/>
            <person name="Tudzynski B."/>
            <person name="Tudzynski P."/>
            <person name="Wincker P."/>
            <person name="Andrew M."/>
            <person name="Anthouard V."/>
            <person name="Beever R.E."/>
            <person name="Beffa R."/>
            <person name="Benoit I."/>
            <person name="Bouzid O."/>
            <person name="Brault B."/>
            <person name="Chen Z."/>
            <person name="Choquer M."/>
            <person name="Collemare J."/>
            <person name="Cotton P."/>
            <person name="Danchin E.G."/>
            <person name="Da Silva C."/>
            <person name="Gautier A."/>
            <person name="Giraud C."/>
            <person name="Giraud T."/>
            <person name="Gonzalez C."/>
            <person name="Grossetete S."/>
            <person name="Guldener U."/>
            <person name="Henrissat B."/>
            <person name="Howlett B.J."/>
            <person name="Kodira C."/>
            <person name="Kretschmer M."/>
            <person name="Lappartient A."/>
            <person name="Leroch M."/>
            <person name="Levis C."/>
            <person name="Mauceli E."/>
            <person name="Neuveglise C."/>
            <person name="Oeser B."/>
            <person name="Pearson M."/>
            <person name="Poulain J."/>
            <person name="Poussereau N."/>
            <person name="Quesneville H."/>
            <person name="Rascle C."/>
            <person name="Schumacher J."/>
            <person name="Segurens B."/>
            <person name="Sexton A."/>
            <person name="Silva E."/>
            <person name="Sirven C."/>
            <person name="Soanes D.M."/>
            <person name="Talbot N.J."/>
            <person name="Templeton M."/>
            <person name="Yandava C."/>
            <person name="Yarden O."/>
            <person name="Zeng Q."/>
            <person name="Rollins J.A."/>
            <person name="Lebrun M.H."/>
            <person name="Dickman M."/>
        </authorList>
    </citation>
    <scope>NUCLEOTIDE SEQUENCE [LARGE SCALE GENOMIC DNA]</scope>
    <source>
        <strain evidence="3 4">B05.10</strain>
    </source>
</reference>
<proteinExistence type="predicted"/>
<feature type="compositionally biased region" description="Polar residues" evidence="1">
    <location>
        <begin position="13"/>
        <end position="22"/>
    </location>
</feature>
<dbReference type="GeneID" id="36393804"/>
<evidence type="ECO:0000256" key="2">
    <source>
        <dbReference type="SAM" id="Phobius"/>
    </source>
</evidence>
<sequence length="403" mass="46479">MSTIGIRQRRGESSTSAYSTARLSFGEWPEPWQENSLVPGGREETSEEDQGPAETPDPRSDVSESSSHISTGEEKRRETEGKFVRFAAEEALQQKIDLNTPLDTAGIPDSKAHKSTPTPRTWTETRENKFYVYKAPQKVSFIKPWTWRFPRWNSTSTKTTKTVGEGHYHAHKERPRQAPKNVPNSSLLMFWTWNWQAPKPVSWIPIYPSYHPEKDDPELKIFIAYKCGHRFPTRVISGPSWTASSPSSPYTPNTPTFPRSGSTSGHPHIIPLPSLKIETLRAAARQEGVKNIISPENFMCPNCFIWWQFYAGLYSTVIIWAVLGWYFCFVWPYTWWATTETGEPQRYVFVAQFDNHREGSYSGQAMAGLLTMIFVVWVGIYWKSILKWVWPKKREEVNFVTRR</sequence>
<feature type="compositionally biased region" description="Basic and acidic residues" evidence="1">
    <location>
        <begin position="71"/>
        <end position="80"/>
    </location>
</feature>
<dbReference type="Proteomes" id="UP000001798">
    <property type="component" value="Chromosome 1"/>
</dbReference>
<evidence type="ECO:0000313" key="4">
    <source>
        <dbReference type="Proteomes" id="UP000001798"/>
    </source>
</evidence>
<dbReference type="KEGG" id="bfu:BCIN_01g04520"/>
<dbReference type="AlphaFoldDB" id="A0A384J5M7"/>